<comment type="similarity">
    <text evidence="2 7">Belongs to the methyltransferase superfamily. L-isoaspartyl/D-aspartyl protein methyltransferase family.</text>
</comment>
<dbReference type="STRING" id="494016.SAMN04487965_3099"/>
<keyword evidence="3 7" id="KW-0963">Cytoplasm</keyword>
<sequence length="223" mass="25098">MDRLRREGLGMTSQRTRNRLIQRLRDEGISNEEVLDVMASTPRHLFLDEALAIRAYEDTALPIGYGQTISQPYIVARMTEILLSRAKSLHRVLEVGTGSGYQTAILARLVDHLYSVERIEPLLDQARRLLRELEHRNVEFKLSNGGFGWPEKGPFDAILAAAAPASIPDELKQQLAPDGVLVIPVGSERQFLTIVTRREDSDQFDVEKLEAVRFVPLLSGVVR</sequence>
<dbReference type="Proteomes" id="UP000184170">
    <property type="component" value="Unassembled WGS sequence"/>
</dbReference>
<dbReference type="InterPro" id="IPR029063">
    <property type="entry name" value="SAM-dependent_MTases_sf"/>
</dbReference>
<dbReference type="HAMAP" id="MF_00090">
    <property type="entry name" value="PIMT"/>
    <property type="match status" value="1"/>
</dbReference>
<evidence type="ECO:0000313" key="8">
    <source>
        <dbReference type="EMBL" id="SHF99474.1"/>
    </source>
</evidence>
<keyword evidence="6 7" id="KW-0949">S-adenosyl-L-methionine</keyword>
<dbReference type="PANTHER" id="PTHR11579:SF0">
    <property type="entry name" value="PROTEIN-L-ISOASPARTATE(D-ASPARTATE) O-METHYLTRANSFERASE"/>
    <property type="match status" value="1"/>
</dbReference>
<evidence type="ECO:0000256" key="3">
    <source>
        <dbReference type="ARBA" id="ARBA00022490"/>
    </source>
</evidence>
<evidence type="ECO:0000313" key="9">
    <source>
        <dbReference type="Proteomes" id="UP000184170"/>
    </source>
</evidence>
<keyword evidence="5 7" id="KW-0808">Transferase</keyword>
<dbReference type="NCBIfam" id="NF001453">
    <property type="entry name" value="PRK00312.1"/>
    <property type="match status" value="1"/>
</dbReference>
<evidence type="ECO:0000256" key="6">
    <source>
        <dbReference type="ARBA" id="ARBA00022691"/>
    </source>
</evidence>
<gene>
    <name evidence="7" type="primary">pcm</name>
    <name evidence="8" type="ORF">SAMN04487965_3099</name>
</gene>
<evidence type="ECO:0000256" key="7">
    <source>
        <dbReference type="HAMAP-Rule" id="MF_00090"/>
    </source>
</evidence>
<evidence type="ECO:0000256" key="2">
    <source>
        <dbReference type="ARBA" id="ARBA00005369"/>
    </source>
</evidence>
<dbReference type="GO" id="GO:0032259">
    <property type="term" value="P:methylation"/>
    <property type="evidence" value="ECO:0007669"/>
    <property type="project" value="UniProtKB-KW"/>
</dbReference>
<keyword evidence="9" id="KW-1185">Reference proteome</keyword>
<evidence type="ECO:0000256" key="5">
    <source>
        <dbReference type="ARBA" id="ARBA00022679"/>
    </source>
</evidence>
<comment type="catalytic activity">
    <reaction evidence="7">
        <text>[protein]-L-isoaspartate + S-adenosyl-L-methionine = [protein]-L-isoaspartate alpha-methyl ester + S-adenosyl-L-homocysteine</text>
        <dbReference type="Rhea" id="RHEA:12705"/>
        <dbReference type="Rhea" id="RHEA-COMP:12143"/>
        <dbReference type="Rhea" id="RHEA-COMP:12144"/>
        <dbReference type="ChEBI" id="CHEBI:57856"/>
        <dbReference type="ChEBI" id="CHEBI:59789"/>
        <dbReference type="ChEBI" id="CHEBI:90596"/>
        <dbReference type="ChEBI" id="CHEBI:90598"/>
        <dbReference type="EC" id="2.1.1.77"/>
    </reaction>
</comment>
<comment type="function">
    <text evidence="7">Catalyzes the methyl esterification of L-isoaspartyl residues in peptides and proteins that result from spontaneous decomposition of normal L-aspartyl and L-asparaginyl residues. It plays a role in the repair and/or degradation of damaged proteins.</text>
</comment>
<comment type="subcellular location">
    <subcellularLocation>
        <location evidence="1 7">Cytoplasm</location>
    </subcellularLocation>
</comment>
<dbReference type="PANTHER" id="PTHR11579">
    <property type="entry name" value="PROTEIN-L-ISOASPARTATE O-METHYLTRANSFERASE"/>
    <property type="match status" value="1"/>
</dbReference>
<dbReference type="PROSITE" id="PS01279">
    <property type="entry name" value="PCMT"/>
    <property type="match status" value="1"/>
</dbReference>
<dbReference type="SUPFAM" id="SSF53335">
    <property type="entry name" value="S-adenosyl-L-methionine-dependent methyltransferases"/>
    <property type="match status" value="1"/>
</dbReference>
<dbReference type="GO" id="GO:0005737">
    <property type="term" value="C:cytoplasm"/>
    <property type="evidence" value="ECO:0007669"/>
    <property type="project" value="UniProtKB-SubCell"/>
</dbReference>
<dbReference type="InterPro" id="IPR000682">
    <property type="entry name" value="PCMT"/>
</dbReference>
<protein>
    <recommendedName>
        <fullName evidence="7">Protein-L-isoaspartate O-methyltransferase</fullName>
        <ecNumber evidence="7">2.1.1.77</ecNumber>
    </recommendedName>
    <alternativeName>
        <fullName evidence="7">L-isoaspartyl protein carboxyl methyltransferase</fullName>
    </alternativeName>
    <alternativeName>
        <fullName evidence="7">Protein L-isoaspartyl methyltransferase</fullName>
    </alternativeName>
    <alternativeName>
        <fullName evidence="7">Protein-beta-aspartate methyltransferase</fullName>
        <shortName evidence="7">PIMT</shortName>
    </alternativeName>
</protein>
<dbReference type="RefSeq" id="WP_200797295.1">
    <property type="nucleotide sequence ID" value="NZ_FQVA01000005.1"/>
</dbReference>
<dbReference type="Gene3D" id="3.40.50.150">
    <property type="entry name" value="Vaccinia Virus protein VP39"/>
    <property type="match status" value="1"/>
</dbReference>
<dbReference type="NCBIfam" id="TIGR00080">
    <property type="entry name" value="pimt"/>
    <property type="match status" value="1"/>
</dbReference>
<dbReference type="EMBL" id="FQVA01000005">
    <property type="protein sequence ID" value="SHF99474.1"/>
    <property type="molecule type" value="Genomic_DNA"/>
</dbReference>
<evidence type="ECO:0000256" key="4">
    <source>
        <dbReference type="ARBA" id="ARBA00022603"/>
    </source>
</evidence>
<dbReference type="CDD" id="cd02440">
    <property type="entry name" value="AdoMet_MTases"/>
    <property type="match status" value="1"/>
</dbReference>
<dbReference type="AlphaFoldDB" id="A0A1M5G722"/>
<dbReference type="Pfam" id="PF01135">
    <property type="entry name" value="PCMT"/>
    <property type="match status" value="1"/>
</dbReference>
<evidence type="ECO:0000256" key="1">
    <source>
        <dbReference type="ARBA" id="ARBA00004496"/>
    </source>
</evidence>
<reference evidence="9" key="1">
    <citation type="submission" date="2016-11" db="EMBL/GenBank/DDBJ databases">
        <authorList>
            <person name="Varghese N."/>
            <person name="Submissions S."/>
        </authorList>
    </citation>
    <scope>NUCLEOTIDE SEQUENCE [LARGE SCALE GENOMIC DNA]</scope>
    <source>
        <strain evidence="9">CGMCC 1.7063</strain>
    </source>
</reference>
<accession>A0A1M5G722</accession>
<dbReference type="EC" id="2.1.1.77" evidence="7"/>
<feature type="active site" evidence="7">
    <location>
        <position position="70"/>
    </location>
</feature>
<keyword evidence="4 7" id="KW-0489">Methyltransferase</keyword>
<name>A0A1M5G722_9GAMM</name>
<dbReference type="GO" id="GO:0030091">
    <property type="term" value="P:protein repair"/>
    <property type="evidence" value="ECO:0007669"/>
    <property type="project" value="UniProtKB-UniRule"/>
</dbReference>
<dbReference type="FunFam" id="3.40.50.150:FF:000010">
    <property type="entry name" value="Protein-L-isoaspartate O-methyltransferase"/>
    <property type="match status" value="1"/>
</dbReference>
<dbReference type="GO" id="GO:0004719">
    <property type="term" value="F:protein-L-isoaspartate (D-aspartate) O-methyltransferase activity"/>
    <property type="evidence" value="ECO:0007669"/>
    <property type="project" value="UniProtKB-UniRule"/>
</dbReference>
<proteinExistence type="inferred from homology"/>
<organism evidence="8 9">
    <name type="scientific">Microbulbifer donghaiensis</name>
    <dbReference type="NCBI Taxonomy" id="494016"/>
    <lineage>
        <taxon>Bacteria</taxon>
        <taxon>Pseudomonadati</taxon>
        <taxon>Pseudomonadota</taxon>
        <taxon>Gammaproteobacteria</taxon>
        <taxon>Cellvibrionales</taxon>
        <taxon>Microbulbiferaceae</taxon>
        <taxon>Microbulbifer</taxon>
    </lineage>
</organism>